<evidence type="ECO:0000313" key="5">
    <source>
        <dbReference type="EMBL" id="QYA08148.1"/>
    </source>
</evidence>
<organism evidence="4 6">
    <name type="scientific">Agrobacterium larrymoorei</name>
    <dbReference type="NCBI Taxonomy" id="160699"/>
    <lineage>
        <taxon>Bacteria</taxon>
        <taxon>Pseudomonadati</taxon>
        <taxon>Pseudomonadota</taxon>
        <taxon>Alphaproteobacteria</taxon>
        <taxon>Hyphomicrobiales</taxon>
        <taxon>Rhizobiaceae</taxon>
        <taxon>Rhizobium/Agrobacterium group</taxon>
        <taxon>Agrobacterium</taxon>
    </lineage>
</organism>
<dbReference type="InterPro" id="IPR005653">
    <property type="entry name" value="OstA-like_N"/>
</dbReference>
<dbReference type="GO" id="GO:0009279">
    <property type="term" value="C:cell outer membrane"/>
    <property type="evidence" value="ECO:0007669"/>
    <property type="project" value="TreeGrafter"/>
</dbReference>
<dbReference type="OrthoDB" id="9811926at2"/>
<keyword evidence="1 2" id="KW-0732">Signal</keyword>
<dbReference type="Proteomes" id="UP000826513">
    <property type="component" value="Chromosome 1"/>
</dbReference>
<feature type="chain" id="PRO_5044606323" evidence="2">
    <location>
        <begin position="32"/>
        <end position="191"/>
    </location>
</feature>
<sequence>MMQISRPAHFSTATGFAAAILLASLTSPAFAQNTTSKMDGMKLSSDQPIAIESDQLEVRDQERKAYFTGNVKVVQGTTTLQAGKMTVLYKSSGDGQQTASVASGNADIDKIFVDNSVYLTSGTQKATADHGEFDMASQTFTLSGKQVVLSQDTNVFTGCKLTVLMNTGEAKLESCGGPVRIMLDPKSQKKQ</sequence>
<proteinExistence type="predicted"/>
<dbReference type="GO" id="GO:0015920">
    <property type="term" value="P:lipopolysaccharide transport"/>
    <property type="evidence" value="ECO:0007669"/>
    <property type="project" value="TreeGrafter"/>
</dbReference>
<dbReference type="Gene3D" id="2.60.450.10">
    <property type="entry name" value="Lipopolysaccharide (LPS) transport protein A like domain"/>
    <property type="match status" value="1"/>
</dbReference>
<dbReference type="EMBL" id="CP072167">
    <property type="protein sequence ID" value="QYA08148.1"/>
    <property type="molecule type" value="Genomic_DNA"/>
</dbReference>
<protein>
    <submittedName>
        <fullName evidence="5">LptA/OstA family protein</fullName>
    </submittedName>
</protein>
<dbReference type="Proteomes" id="UP000298545">
    <property type="component" value="Chromosome circular"/>
</dbReference>
<evidence type="ECO:0000256" key="2">
    <source>
        <dbReference type="SAM" id="SignalP"/>
    </source>
</evidence>
<evidence type="ECO:0000313" key="7">
    <source>
        <dbReference type="Proteomes" id="UP000826513"/>
    </source>
</evidence>
<dbReference type="GO" id="GO:0030288">
    <property type="term" value="C:outer membrane-bounded periplasmic space"/>
    <property type="evidence" value="ECO:0007669"/>
    <property type="project" value="TreeGrafter"/>
</dbReference>
<keyword evidence="7" id="KW-1185">Reference proteome</keyword>
<gene>
    <name evidence="4" type="ORF">CFBP5473_14280</name>
    <name evidence="5" type="ORF">J5285_05460</name>
</gene>
<dbReference type="Pfam" id="PF03968">
    <property type="entry name" value="LptD_N"/>
    <property type="match status" value="1"/>
</dbReference>
<dbReference type="GO" id="GO:0017089">
    <property type="term" value="F:glycolipid transfer activity"/>
    <property type="evidence" value="ECO:0007669"/>
    <property type="project" value="TreeGrafter"/>
</dbReference>
<reference evidence="5 7" key="2">
    <citation type="submission" date="2021-03" db="EMBL/GenBank/DDBJ databases">
        <title>Rapid diversification of plasmids in a genus of pathogenic and nitrogen fixing bacteria.</title>
        <authorList>
            <person name="Weisberg A.J."/>
            <person name="Miller M."/>
            <person name="Ream W."/>
            <person name="Grunwald N.J."/>
            <person name="Chang J.H."/>
        </authorList>
    </citation>
    <scope>NUCLEOTIDE SEQUENCE [LARGE SCALE GENOMIC DNA]</scope>
    <source>
        <strain evidence="5 7">AF3.44</strain>
    </source>
</reference>
<dbReference type="STRING" id="1367849.GCA_000518585_01643"/>
<evidence type="ECO:0000259" key="3">
    <source>
        <dbReference type="Pfam" id="PF03968"/>
    </source>
</evidence>
<feature type="domain" description="Organic solvent tolerance-like N-terminal" evidence="3">
    <location>
        <begin position="51"/>
        <end position="168"/>
    </location>
</feature>
<evidence type="ECO:0000313" key="6">
    <source>
        <dbReference type="Proteomes" id="UP000298545"/>
    </source>
</evidence>
<dbReference type="KEGG" id="alf:CFBP5473_14280"/>
<dbReference type="PANTHER" id="PTHR36504">
    <property type="entry name" value="LIPOPOLYSACCHARIDE EXPORT SYSTEM PROTEIN LPTA"/>
    <property type="match status" value="1"/>
</dbReference>
<dbReference type="PANTHER" id="PTHR36504:SF1">
    <property type="entry name" value="LIPOPOLYSACCHARIDE EXPORT SYSTEM PROTEIN LPTA"/>
    <property type="match status" value="1"/>
</dbReference>
<dbReference type="InterPro" id="IPR052037">
    <property type="entry name" value="LPS_export_LptA"/>
</dbReference>
<feature type="signal peptide" evidence="2">
    <location>
        <begin position="1"/>
        <end position="31"/>
    </location>
</feature>
<dbReference type="AlphaFoldDB" id="A0A4D7DRC3"/>
<dbReference type="RefSeq" id="WP_027674468.1">
    <property type="nucleotide sequence ID" value="NZ_CP039691.1"/>
</dbReference>
<name>A0A4D7DRC3_9HYPH</name>
<accession>A0A4D7DRC3</accession>
<evidence type="ECO:0000256" key="1">
    <source>
        <dbReference type="ARBA" id="ARBA00022729"/>
    </source>
</evidence>
<evidence type="ECO:0000313" key="4">
    <source>
        <dbReference type="EMBL" id="QCI98958.1"/>
    </source>
</evidence>
<dbReference type="EMBL" id="CP039691">
    <property type="protein sequence ID" value="QCI98958.1"/>
    <property type="molecule type" value="Genomic_DNA"/>
</dbReference>
<reference evidence="4 6" key="1">
    <citation type="submission" date="2019-04" db="EMBL/GenBank/DDBJ databases">
        <title>Complete genome sequence of Agrobacterium larrymoorei CFBP5473.</title>
        <authorList>
            <person name="Haryono M."/>
            <person name="Chou L."/>
            <person name="Lin Y.-C."/>
            <person name="Lai E.-M."/>
            <person name="Kuo C.-H."/>
        </authorList>
    </citation>
    <scope>NUCLEOTIDE SEQUENCE [LARGE SCALE GENOMIC DNA]</scope>
    <source>
        <strain evidence="4 6">CFBP5473</strain>
    </source>
</reference>